<gene>
    <name evidence="1" type="ORF">OPT61_g51</name>
</gene>
<evidence type="ECO:0000313" key="2">
    <source>
        <dbReference type="Proteomes" id="UP001153331"/>
    </source>
</evidence>
<evidence type="ECO:0000313" key="1">
    <source>
        <dbReference type="EMBL" id="KAJ8119067.1"/>
    </source>
</evidence>
<sequence>MVYDANGTITFIPNQQNHLSIPTYVAFTETSRQQSHADLQRTICNLDGLLRHRTYDAANQTYVAVDDTALPTAQVFLKDEMNIHDPLKLAGMFFRNLKSTAEGFIGQEVNEAFVSVGQAYTNYDKSMVEQALVLGGFDQVHVIRNGILAGLAYDLDEVHDSNDYSTSMVVYEIGSASTEAAVVEIEDGIFETLSIVQDDSINEGVLNRELVDHAKKMHPELEELDDSLIDVEMEVVRKILSFNDTAQFTMEIPHTKQCLKGTVTQEDLHRILAPYIPRMVSQMESTIRNANLTTHDISDMIIIGGTANILALQTELVHHLPSTITVRNSISPESVVARGFAKVLNRDQDPIVGNYDTSIQSLGVRTAGGIATPIIPRISIIPSKKSRVFTTVNDNQKRAVIEMYEGDRGTIGNNTVLARVEVEDIPPGKRGIPRIEVAMELSDFATGQYRMTVTLHGRGGEQSVVGNLPLRSYDEMKAILDDFDDNFDKDLMIKAKMEAQLATGEIPTFDTDIVEVGHIWWTETDD</sequence>
<name>A0ACC2IVG5_9PLEO</name>
<keyword evidence="2" id="KW-1185">Reference proteome</keyword>
<protein>
    <submittedName>
        <fullName evidence="1">Uncharacterized protein</fullName>
    </submittedName>
</protein>
<accession>A0ACC2IVG5</accession>
<organism evidence="1 2">
    <name type="scientific">Boeremia exigua</name>
    <dbReference type="NCBI Taxonomy" id="749465"/>
    <lineage>
        <taxon>Eukaryota</taxon>
        <taxon>Fungi</taxon>
        <taxon>Dikarya</taxon>
        <taxon>Ascomycota</taxon>
        <taxon>Pezizomycotina</taxon>
        <taxon>Dothideomycetes</taxon>
        <taxon>Pleosporomycetidae</taxon>
        <taxon>Pleosporales</taxon>
        <taxon>Pleosporineae</taxon>
        <taxon>Didymellaceae</taxon>
        <taxon>Boeremia</taxon>
    </lineage>
</organism>
<proteinExistence type="predicted"/>
<dbReference type="EMBL" id="JAPHNI010000002">
    <property type="protein sequence ID" value="KAJ8119067.1"/>
    <property type="molecule type" value="Genomic_DNA"/>
</dbReference>
<comment type="caution">
    <text evidence="1">The sequence shown here is derived from an EMBL/GenBank/DDBJ whole genome shotgun (WGS) entry which is preliminary data.</text>
</comment>
<reference evidence="1" key="1">
    <citation type="submission" date="2022-11" db="EMBL/GenBank/DDBJ databases">
        <title>Genome Sequence of Boeremia exigua.</title>
        <authorList>
            <person name="Buettner E."/>
        </authorList>
    </citation>
    <scope>NUCLEOTIDE SEQUENCE</scope>
    <source>
        <strain evidence="1">CU02</strain>
    </source>
</reference>
<dbReference type="Proteomes" id="UP001153331">
    <property type="component" value="Unassembled WGS sequence"/>
</dbReference>